<dbReference type="AlphaFoldDB" id="R9AE83"/>
<keyword evidence="1" id="KW-0808">Transferase</keyword>
<dbReference type="KEGG" id="wic:J056_000685"/>
<evidence type="ECO:0000256" key="1">
    <source>
        <dbReference type="ARBA" id="ARBA00022679"/>
    </source>
</evidence>
<evidence type="ECO:0000313" key="5">
    <source>
        <dbReference type="Proteomes" id="UP000014064"/>
    </source>
</evidence>
<dbReference type="GO" id="GO:0004792">
    <property type="term" value="F:thiosulfate-cyanide sulfurtransferase activity"/>
    <property type="evidence" value="ECO:0007669"/>
    <property type="project" value="TreeGrafter"/>
</dbReference>
<organism evidence="4 5">
    <name type="scientific">Wallemia ichthyophaga (strain EXF-994 / CBS 113033)</name>
    <dbReference type="NCBI Taxonomy" id="1299270"/>
    <lineage>
        <taxon>Eukaryota</taxon>
        <taxon>Fungi</taxon>
        <taxon>Dikarya</taxon>
        <taxon>Basidiomycota</taxon>
        <taxon>Wallemiomycotina</taxon>
        <taxon>Wallemiomycetes</taxon>
        <taxon>Wallemiales</taxon>
        <taxon>Wallemiaceae</taxon>
        <taxon>Wallemia</taxon>
    </lineage>
</organism>
<dbReference type="OrthoDB" id="270167at2759"/>
<dbReference type="Proteomes" id="UP000014064">
    <property type="component" value="Unassembled WGS sequence"/>
</dbReference>
<proteinExistence type="predicted"/>
<dbReference type="PROSITE" id="PS50206">
    <property type="entry name" value="RHODANESE_3"/>
    <property type="match status" value="2"/>
</dbReference>
<dbReference type="HOGENOM" id="CLU_031618_3_0_1"/>
<accession>R9AE83</accession>
<dbReference type="InterPro" id="IPR001763">
    <property type="entry name" value="Rhodanese-like_dom"/>
</dbReference>
<dbReference type="EMBL" id="KE007234">
    <property type="protein sequence ID" value="EOR00487.1"/>
    <property type="molecule type" value="Genomic_DNA"/>
</dbReference>
<gene>
    <name evidence="4" type="ORF">J056_000685</name>
</gene>
<dbReference type="STRING" id="1299270.R9AE83"/>
<dbReference type="GO" id="GO:0005739">
    <property type="term" value="C:mitochondrion"/>
    <property type="evidence" value="ECO:0007669"/>
    <property type="project" value="TreeGrafter"/>
</dbReference>
<keyword evidence="2" id="KW-0677">Repeat</keyword>
<dbReference type="SMART" id="SM00450">
    <property type="entry name" value="RHOD"/>
    <property type="match status" value="2"/>
</dbReference>
<feature type="domain" description="Rhodanese" evidence="3">
    <location>
        <begin position="13"/>
        <end position="132"/>
    </location>
</feature>
<dbReference type="CDD" id="cd01448">
    <property type="entry name" value="TST_Repeat_1"/>
    <property type="match status" value="1"/>
</dbReference>
<feature type="domain" description="Rhodanese" evidence="3">
    <location>
        <begin position="163"/>
        <end position="283"/>
    </location>
</feature>
<dbReference type="InterPro" id="IPR045078">
    <property type="entry name" value="TST/MPST-like"/>
</dbReference>
<protein>
    <recommendedName>
        <fullName evidence="3">Rhodanese domain-containing protein</fullName>
    </recommendedName>
</protein>
<dbReference type="GeneID" id="20373637"/>
<dbReference type="Pfam" id="PF00581">
    <property type="entry name" value="Rhodanese"/>
    <property type="match status" value="2"/>
</dbReference>
<name>R9AE83_WALI9</name>
<sequence length="291" mass="31954">MTTRIVKARQLRDLKHFIALDASWHMPNSARNPNDEYLSKHLPQARRWDLDKIASNHPDGFVGHMLPSPAIFASACSQLGIERNSQVLLYDTVGVFSAPRAAFTFRAMGHPNVAVLDGGLPAYEREGLPVESGEYVSQRSEYPVPTLEKNFIKDHIDILNTIERKDSVILDARPQPRFAGAAPEPRQGLSSGHMPGALSLAFPQLLQDGQLKSPEELRAVFENTLGKQQLDMVLEGKKDVITSCGSGMTAAIVALALEVIGGHSSIYDESWTGYAQRYNSPITPLASLTPR</sequence>
<keyword evidence="5" id="KW-1185">Reference proteome</keyword>
<dbReference type="SUPFAM" id="SSF52821">
    <property type="entry name" value="Rhodanese/Cell cycle control phosphatase"/>
    <property type="match status" value="2"/>
</dbReference>
<dbReference type="OMA" id="NNNWFAS"/>
<dbReference type="InterPro" id="IPR036873">
    <property type="entry name" value="Rhodanese-like_dom_sf"/>
</dbReference>
<reference evidence="5" key="1">
    <citation type="journal article" date="2013" name="BMC Genomics">
        <title>Genome and transcriptome sequencing of the halophilic fungus Wallemia ichthyophaga: haloadaptations present and absent.</title>
        <authorList>
            <person name="Zajc J."/>
            <person name="Liu Y."/>
            <person name="Dai W."/>
            <person name="Yang Z."/>
            <person name="Hu J."/>
            <person name="Gostincar C."/>
            <person name="Gunde-Cimerman N."/>
        </authorList>
    </citation>
    <scope>NUCLEOTIDE SEQUENCE [LARGE SCALE GENOMIC DNA]</scope>
    <source>
        <strain evidence="5">EXF-994 / CBS 113033</strain>
    </source>
</reference>
<dbReference type="RefSeq" id="XP_009268588.1">
    <property type="nucleotide sequence ID" value="XM_009270313.1"/>
</dbReference>
<evidence type="ECO:0000313" key="4">
    <source>
        <dbReference type="EMBL" id="EOR00487.1"/>
    </source>
</evidence>
<dbReference type="eggNOG" id="KOG1529">
    <property type="taxonomic scope" value="Eukaryota"/>
</dbReference>
<evidence type="ECO:0000259" key="3">
    <source>
        <dbReference type="PROSITE" id="PS50206"/>
    </source>
</evidence>
<dbReference type="PANTHER" id="PTHR11364">
    <property type="entry name" value="THIOSULFATE SULFERTANSFERASE"/>
    <property type="match status" value="1"/>
</dbReference>
<dbReference type="CDD" id="cd01449">
    <property type="entry name" value="TST_Repeat_2"/>
    <property type="match status" value="1"/>
</dbReference>
<evidence type="ECO:0000256" key="2">
    <source>
        <dbReference type="ARBA" id="ARBA00022737"/>
    </source>
</evidence>
<dbReference type="PANTHER" id="PTHR11364:SF27">
    <property type="entry name" value="SULFURTRANSFERASE"/>
    <property type="match status" value="1"/>
</dbReference>
<dbReference type="Gene3D" id="3.40.250.10">
    <property type="entry name" value="Rhodanese-like domain"/>
    <property type="match status" value="2"/>
</dbReference>